<dbReference type="PANTHER" id="PTHR31118">
    <property type="entry name" value="CYCLASE-LIKE PROTEIN 2"/>
    <property type="match status" value="1"/>
</dbReference>
<dbReference type="PANTHER" id="PTHR31118:SF32">
    <property type="entry name" value="KYNURENINE FORMAMIDASE"/>
    <property type="match status" value="1"/>
</dbReference>
<dbReference type="GO" id="GO:0019441">
    <property type="term" value="P:L-tryptophan catabolic process to kynurenine"/>
    <property type="evidence" value="ECO:0007669"/>
    <property type="project" value="InterPro"/>
</dbReference>
<dbReference type="GO" id="GO:0004061">
    <property type="term" value="F:arylformamidase activity"/>
    <property type="evidence" value="ECO:0007669"/>
    <property type="project" value="InterPro"/>
</dbReference>
<name>A0A9D2B3V0_9FIRM</name>
<evidence type="ECO:0000313" key="1">
    <source>
        <dbReference type="EMBL" id="HIX60173.1"/>
    </source>
</evidence>
<dbReference type="InterPro" id="IPR037175">
    <property type="entry name" value="KFase_sf"/>
</dbReference>
<sequence length="200" mass="21622">MKRYDISQEILGCEVYPGDPEPVYSQLAWISRGDDYNLSAFSMCSHNGTHVDAPRHFCEKGRTIGDMGLEAFVGPVFVAEQQGAVTGDAVRKILEKAQKAGNDACRRILLKGKAMLTREGAEILAGAGLLLFGNEAQTVGTEENSMEVHRILLGADMAILEGIRLEDVPEGMYLLCAAPLNLGRAEGAPCRAVLLQLDET</sequence>
<dbReference type="AlphaFoldDB" id="A0A9D2B3V0"/>
<proteinExistence type="predicted"/>
<protein>
    <submittedName>
        <fullName evidence="1">Cyclase family protein</fullName>
    </submittedName>
</protein>
<accession>A0A9D2B3V0</accession>
<dbReference type="Proteomes" id="UP000886817">
    <property type="component" value="Unassembled WGS sequence"/>
</dbReference>
<dbReference type="Pfam" id="PF04199">
    <property type="entry name" value="Cyclase"/>
    <property type="match status" value="1"/>
</dbReference>
<dbReference type="InterPro" id="IPR007325">
    <property type="entry name" value="KFase/CYL"/>
</dbReference>
<organism evidence="1 2">
    <name type="scientific">Candidatus Blautia gallistercoris</name>
    <dbReference type="NCBI Taxonomy" id="2838490"/>
    <lineage>
        <taxon>Bacteria</taxon>
        <taxon>Bacillati</taxon>
        <taxon>Bacillota</taxon>
        <taxon>Clostridia</taxon>
        <taxon>Lachnospirales</taxon>
        <taxon>Lachnospiraceae</taxon>
        <taxon>Blautia</taxon>
    </lineage>
</organism>
<reference evidence="1" key="1">
    <citation type="journal article" date="2021" name="PeerJ">
        <title>Extensive microbial diversity within the chicken gut microbiome revealed by metagenomics and culture.</title>
        <authorList>
            <person name="Gilroy R."/>
            <person name="Ravi A."/>
            <person name="Getino M."/>
            <person name="Pursley I."/>
            <person name="Horton D.L."/>
            <person name="Alikhan N.F."/>
            <person name="Baker D."/>
            <person name="Gharbi K."/>
            <person name="Hall N."/>
            <person name="Watson M."/>
            <person name="Adriaenssens E.M."/>
            <person name="Foster-Nyarko E."/>
            <person name="Jarju S."/>
            <person name="Secka A."/>
            <person name="Antonio M."/>
            <person name="Oren A."/>
            <person name="Chaudhuri R.R."/>
            <person name="La Ragione R."/>
            <person name="Hildebrand F."/>
            <person name="Pallen M.J."/>
        </authorList>
    </citation>
    <scope>NUCLEOTIDE SEQUENCE</scope>
    <source>
        <strain evidence="1">ChiSjej1B19-8411</strain>
    </source>
</reference>
<gene>
    <name evidence="1" type="ORF">IAA45_10750</name>
</gene>
<dbReference type="EMBL" id="DXEX01000230">
    <property type="protein sequence ID" value="HIX60173.1"/>
    <property type="molecule type" value="Genomic_DNA"/>
</dbReference>
<comment type="caution">
    <text evidence="1">The sequence shown here is derived from an EMBL/GenBank/DDBJ whole genome shotgun (WGS) entry which is preliminary data.</text>
</comment>
<reference evidence="1" key="2">
    <citation type="submission" date="2021-04" db="EMBL/GenBank/DDBJ databases">
        <authorList>
            <person name="Gilroy R."/>
        </authorList>
    </citation>
    <scope>NUCLEOTIDE SEQUENCE</scope>
    <source>
        <strain evidence="1">ChiSjej1B19-8411</strain>
    </source>
</reference>
<evidence type="ECO:0000313" key="2">
    <source>
        <dbReference type="Proteomes" id="UP000886817"/>
    </source>
</evidence>
<dbReference type="Gene3D" id="3.50.30.50">
    <property type="entry name" value="Putative cyclase"/>
    <property type="match status" value="1"/>
</dbReference>
<dbReference type="SUPFAM" id="SSF102198">
    <property type="entry name" value="Putative cyclase"/>
    <property type="match status" value="1"/>
</dbReference>